<reference evidence="1" key="1">
    <citation type="submission" date="2020-08" db="EMBL/GenBank/DDBJ databases">
        <title>Plant Genome Project.</title>
        <authorList>
            <person name="Zhang R.-G."/>
        </authorList>
    </citation>
    <scope>NUCLEOTIDE SEQUENCE</scope>
    <source>
        <strain evidence="1">WSP0</strain>
        <tissue evidence="1">Leaf</tissue>
    </source>
</reference>
<proteinExistence type="predicted"/>
<dbReference type="Proteomes" id="UP000823749">
    <property type="component" value="Chromosome 4"/>
</dbReference>
<comment type="caution">
    <text evidence="1">The sequence shown here is derived from an EMBL/GenBank/DDBJ whole genome shotgun (WGS) entry which is preliminary data.</text>
</comment>
<evidence type="ECO:0000313" key="2">
    <source>
        <dbReference type="Proteomes" id="UP000823749"/>
    </source>
</evidence>
<keyword evidence="2" id="KW-1185">Reference proteome</keyword>
<sequence>MDNAEPEDNSSDSDDEFLIEPEMDDYGWLLPIDAPRDMDAELQWWLTSQRLEMQEPLLSPAPMPIEESDSECEIIDADPPPRLKMARPPGIPWEHYTDRIHYSRVARVRPEQEHRIITEDADFTDHITYTEIPIRREPYGNPNLNEGQQEPLWRITWRCYGLTEDTVEKQSLLEEHYPALFY</sequence>
<evidence type="ECO:0000313" key="1">
    <source>
        <dbReference type="EMBL" id="KAG5553359.1"/>
    </source>
</evidence>
<dbReference type="EMBL" id="JACTNZ010000004">
    <property type="protein sequence ID" value="KAG5553359.1"/>
    <property type="molecule type" value="Genomic_DNA"/>
</dbReference>
<organism evidence="1 2">
    <name type="scientific">Rhododendron griersonianum</name>
    <dbReference type="NCBI Taxonomy" id="479676"/>
    <lineage>
        <taxon>Eukaryota</taxon>
        <taxon>Viridiplantae</taxon>
        <taxon>Streptophyta</taxon>
        <taxon>Embryophyta</taxon>
        <taxon>Tracheophyta</taxon>
        <taxon>Spermatophyta</taxon>
        <taxon>Magnoliopsida</taxon>
        <taxon>eudicotyledons</taxon>
        <taxon>Gunneridae</taxon>
        <taxon>Pentapetalae</taxon>
        <taxon>asterids</taxon>
        <taxon>Ericales</taxon>
        <taxon>Ericaceae</taxon>
        <taxon>Ericoideae</taxon>
        <taxon>Rhodoreae</taxon>
        <taxon>Rhododendron</taxon>
    </lineage>
</organism>
<accession>A0AAV6KM85</accession>
<gene>
    <name evidence="1" type="ORF">RHGRI_011286</name>
</gene>
<dbReference type="AlphaFoldDB" id="A0AAV6KM85"/>
<protein>
    <submittedName>
        <fullName evidence="1">Uncharacterized protein</fullName>
    </submittedName>
</protein>
<name>A0AAV6KM85_9ERIC</name>